<protein>
    <submittedName>
        <fullName evidence="2">Uncharacterized protein</fullName>
    </submittedName>
</protein>
<dbReference type="AlphaFoldDB" id="A0A377TZM5"/>
<dbReference type="Proteomes" id="UP000254938">
    <property type="component" value="Unassembled WGS sequence"/>
</dbReference>
<name>A0A377TZM5_KLEPN</name>
<gene>
    <name evidence="2" type="ORF">NCTC9140_05191</name>
</gene>
<evidence type="ECO:0000313" key="3">
    <source>
        <dbReference type="Proteomes" id="UP000254938"/>
    </source>
</evidence>
<accession>A0A377TZM5</accession>
<dbReference type="EMBL" id="UGKQ01000007">
    <property type="protein sequence ID" value="STS83430.1"/>
    <property type="molecule type" value="Genomic_DNA"/>
</dbReference>
<proteinExistence type="predicted"/>
<sequence>MIRVPESVTGIRRPYQRTDRTTGYDINLNTGPLEGVDDANVRPSASGSRT</sequence>
<organism evidence="2 3">
    <name type="scientific">Klebsiella pneumoniae</name>
    <dbReference type="NCBI Taxonomy" id="573"/>
    <lineage>
        <taxon>Bacteria</taxon>
        <taxon>Pseudomonadati</taxon>
        <taxon>Pseudomonadota</taxon>
        <taxon>Gammaproteobacteria</taxon>
        <taxon>Enterobacterales</taxon>
        <taxon>Enterobacteriaceae</taxon>
        <taxon>Klebsiella/Raoultella group</taxon>
        <taxon>Klebsiella</taxon>
        <taxon>Klebsiella pneumoniae complex</taxon>
    </lineage>
</organism>
<reference evidence="2 3" key="1">
    <citation type="submission" date="2018-06" db="EMBL/GenBank/DDBJ databases">
        <authorList>
            <consortium name="Pathogen Informatics"/>
            <person name="Doyle S."/>
        </authorList>
    </citation>
    <scope>NUCLEOTIDE SEQUENCE [LARGE SCALE GENOMIC DNA]</scope>
    <source>
        <strain evidence="2 3">NCTC9140</strain>
    </source>
</reference>
<evidence type="ECO:0000256" key="1">
    <source>
        <dbReference type="SAM" id="MobiDB-lite"/>
    </source>
</evidence>
<feature type="region of interest" description="Disordered" evidence="1">
    <location>
        <begin position="1"/>
        <end position="50"/>
    </location>
</feature>
<evidence type="ECO:0000313" key="2">
    <source>
        <dbReference type="EMBL" id="STS83430.1"/>
    </source>
</evidence>